<dbReference type="GO" id="GO:0020037">
    <property type="term" value="F:heme binding"/>
    <property type="evidence" value="ECO:0007669"/>
    <property type="project" value="InterPro"/>
</dbReference>
<name>L8H6D5_ACACF</name>
<dbReference type="GO" id="GO:0042759">
    <property type="term" value="P:long-chain fatty acid biosynthetic process"/>
    <property type="evidence" value="ECO:0007669"/>
    <property type="project" value="UniProtKB-ARBA"/>
</dbReference>
<dbReference type="InterPro" id="IPR005804">
    <property type="entry name" value="FA_desaturase_dom"/>
</dbReference>
<dbReference type="InterPro" id="IPR012171">
    <property type="entry name" value="Fatty_acid_desaturase"/>
</dbReference>
<dbReference type="SMART" id="SM01117">
    <property type="entry name" value="Cyt-b5"/>
    <property type="match status" value="1"/>
</dbReference>
<keyword evidence="4" id="KW-0472">Membrane</keyword>
<keyword evidence="2" id="KW-0479">Metal-binding</keyword>
<dbReference type="InterPro" id="IPR036400">
    <property type="entry name" value="Cyt_B5-like_heme/steroid_sf"/>
</dbReference>
<organism evidence="6 7">
    <name type="scientific">Acanthamoeba castellanii (strain ATCC 30010 / Neff)</name>
    <dbReference type="NCBI Taxonomy" id="1257118"/>
    <lineage>
        <taxon>Eukaryota</taxon>
        <taxon>Amoebozoa</taxon>
        <taxon>Discosea</taxon>
        <taxon>Longamoebia</taxon>
        <taxon>Centramoebida</taxon>
        <taxon>Acanthamoebidae</taxon>
        <taxon>Acanthamoeba</taxon>
    </lineage>
</organism>
<gene>
    <name evidence="6" type="ORF">ACA1_054460</name>
</gene>
<proteinExistence type="predicted"/>
<dbReference type="PROSITE" id="PS50255">
    <property type="entry name" value="CYTOCHROME_B5_2"/>
    <property type="match status" value="1"/>
</dbReference>
<feature type="transmembrane region" description="Helical" evidence="4">
    <location>
        <begin position="192"/>
        <end position="220"/>
    </location>
</feature>
<dbReference type="STRING" id="1257118.L8H6D5"/>
<dbReference type="GeneID" id="14921570"/>
<feature type="domain" description="Cytochrome b5 heme-binding" evidence="5">
    <location>
        <begin position="27"/>
        <end position="83"/>
    </location>
</feature>
<dbReference type="Proteomes" id="UP000011083">
    <property type="component" value="Unassembled WGS sequence"/>
</dbReference>
<dbReference type="EMBL" id="KB007909">
    <property type="protein sequence ID" value="ELR20700.1"/>
    <property type="molecule type" value="Genomic_DNA"/>
</dbReference>
<dbReference type="Pfam" id="PF00173">
    <property type="entry name" value="Cyt-b5"/>
    <property type="match status" value="1"/>
</dbReference>
<evidence type="ECO:0000313" key="6">
    <source>
        <dbReference type="EMBL" id="ELR20700.1"/>
    </source>
</evidence>
<evidence type="ECO:0000256" key="3">
    <source>
        <dbReference type="ARBA" id="ARBA00023004"/>
    </source>
</evidence>
<dbReference type="GO" id="GO:0046872">
    <property type="term" value="F:metal ion binding"/>
    <property type="evidence" value="ECO:0007669"/>
    <property type="project" value="UniProtKB-KW"/>
</dbReference>
<dbReference type="InterPro" id="IPR018506">
    <property type="entry name" value="Cyt_B5_heme-BS"/>
</dbReference>
<dbReference type="OMA" id="IQEFSWC"/>
<feature type="transmembrane region" description="Helical" evidence="4">
    <location>
        <begin position="361"/>
        <end position="387"/>
    </location>
</feature>
<dbReference type="AlphaFoldDB" id="L8H6D5"/>
<dbReference type="GO" id="GO:0016020">
    <property type="term" value="C:membrane"/>
    <property type="evidence" value="ECO:0007669"/>
    <property type="project" value="TreeGrafter"/>
</dbReference>
<dbReference type="KEGG" id="acan:ACA1_054460"/>
<dbReference type="PIRSF" id="PIRSF015921">
    <property type="entry name" value="FA_sphinglp_des"/>
    <property type="match status" value="1"/>
</dbReference>
<dbReference type="Pfam" id="PF00487">
    <property type="entry name" value="FA_desaturase"/>
    <property type="match status" value="1"/>
</dbReference>
<dbReference type="VEuPathDB" id="AmoebaDB:ACA1_054460"/>
<dbReference type="PANTHER" id="PTHR19353:SF19">
    <property type="entry name" value="DELTA(5) FATTY ACID DESATURASE C-RELATED"/>
    <property type="match status" value="1"/>
</dbReference>
<keyword evidence="1" id="KW-0349">Heme</keyword>
<dbReference type="GO" id="GO:0016717">
    <property type="term" value="F:oxidoreductase activity, acting on paired donors, with oxidation of a pair of donors resulting in the reduction of molecular oxygen to two molecules of water"/>
    <property type="evidence" value="ECO:0007669"/>
    <property type="project" value="TreeGrafter"/>
</dbReference>
<dbReference type="PANTHER" id="PTHR19353">
    <property type="entry name" value="FATTY ACID DESATURASE 2"/>
    <property type="match status" value="1"/>
</dbReference>
<dbReference type="RefSeq" id="XP_004344103.1">
    <property type="nucleotide sequence ID" value="XM_004344053.1"/>
</dbReference>
<keyword evidence="4" id="KW-0812">Transmembrane</keyword>
<dbReference type="InterPro" id="IPR001199">
    <property type="entry name" value="Cyt_B5-like_heme/steroid-bd"/>
</dbReference>
<evidence type="ECO:0000259" key="5">
    <source>
        <dbReference type="PROSITE" id="PS50255"/>
    </source>
</evidence>
<dbReference type="Gene3D" id="3.10.120.10">
    <property type="entry name" value="Cytochrome b5-like heme/steroid binding domain"/>
    <property type="match status" value="1"/>
</dbReference>
<protein>
    <submittedName>
        <fullName evidence="6">Cytochrome b-like heme/steroid binding domain containing protein</fullName>
    </submittedName>
</protein>
<dbReference type="GO" id="GO:0006636">
    <property type="term" value="P:unsaturated fatty acid biosynthetic process"/>
    <property type="evidence" value="ECO:0007669"/>
    <property type="project" value="UniProtKB-ARBA"/>
</dbReference>
<keyword evidence="3" id="KW-0408">Iron</keyword>
<evidence type="ECO:0000256" key="2">
    <source>
        <dbReference type="ARBA" id="ARBA00022723"/>
    </source>
</evidence>
<accession>L8H6D5</accession>
<keyword evidence="4" id="KW-1133">Transmembrane helix</keyword>
<evidence type="ECO:0000313" key="7">
    <source>
        <dbReference type="Proteomes" id="UP000011083"/>
    </source>
</evidence>
<feature type="transmembrane region" description="Helical" evidence="4">
    <location>
        <begin position="309"/>
        <end position="325"/>
    </location>
</feature>
<keyword evidence="7" id="KW-1185">Reference proteome</keyword>
<dbReference type="OrthoDB" id="260519at2759"/>
<sequence>MVLTTPALNLKKERTSFTQEELSKLWVLHGQVYDFTDFVKYHPAGSRAILLGRGRDCTVLFESYHTVLPSDALLEKYRVSAPNVCTTLSLPLPNSSFAQDYFRISGDVGLHKRSLQLLSFCVILEAHTSYYFVSTWPRIIKKFCPWSAKLEESRSAKLFSFEEGGFYRTLKQRTREYFKTNNLSTKATTMEVIYFVATILSIYFCTWAAFVQGSLIAAVLHGVGRAICIIQPTHATSHYAMFRSVWLNQWAYRISMAVSGSSPAQWTTKHIINHHVETNLCPTDDDTMYPIKRILHEFPRLFFHKYQHIYIWLVYPYTTILWHFSNLAKLALGAARGQMYEGIAKVSQETSGDWVETAMTLFFFTFFRLLLPFLCLPFTTAAAVFLLSEWTCSTWFALQFAVSHEVDECVEHEKSVLDTLKANEAKGIVNQGGLVRASHNYSADSLLSLHFSGGLNLQIEHHLFPSVHYTHYPALSKIVQQTCKEFNLPYTLSPSMMGAVTKHYHQLKKMGAEN</sequence>
<dbReference type="SUPFAM" id="SSF55856">
    <property type="entry name" value="Cytochrome b5-like heme/steroid binding domain"/>
    <property type="match status" value="1"/>
</dbReference>
<evidence type="ECO:0000256" key="4">
    <source>
        <dbReference type="SAM" id="Phobius"/>
    </source>
</evidence>
<evidence type="ECO:0000256" key="1">
    <source>
        <dbReference type="ARBA" id="ARBA00022617"/>
    </source>
</evidence>
<reference evidence="6 7" key="1">
    <citation type="journal article" date="2013" name="Genome Biol.">
        <title>Genome of Acanthamoeba castellanii highlights extensive lateral gene transfer and early evolution of tyrosine kinase signaling.</title>
        <authorList>
            <person name="Clarke M."/>
            <person name="Lohan A.J."/>
            <person name="Liu B."/>
            <person name="Lagkouvardos I."/>
            <person name="Roy S."/>
            <person name="Zafar N."/>
            <person name="Bertelli C."/>
            <person name="Schilde C."/>
            <person name="Kianianmomeni A."/>
            <person name="Burglin T.R."/>
            <person name="Frech C."/>
            <person name="Turcotte B."/>
            <person name="Kopec K.O."/>
            <person name="Synnott J.M."/>
            <person name="Choo C."/>
            <person name="Paponov I."/>
            <person name="Finkler A."/>
            <person name="Soon Heng Tan C."/>
            <person name="Hutchins A.P."/>
            <person name="Weinmeier T."/>
            <person name="Rattei T."/>
            <person name="Chu J.S."/>
            <person name="Gimenez G."/>
            <person name="Irimia M."/>
            <person name="Rigden D.J."/>
            <person name="Fitzpatrick D.A."/>
            <person name="Lorenzo-Morales J."/>
            <person name="Bateman A."/>
            <person name="Chiu C.H."/>
            <person name="Tang P."/>
            <person name="Hegemann P."/>
            <person name="Fromm H."/>
            <person name="Raoult D."/>
            <person name="Greub G."/>
            <person name="Miranda-Saavedra D."/>
            <person name="Chen N."/>
            <person name="Nash P."/>
            <person name="Ginger M.L."/>
            <person name="Horn M."/>
            <person name="Schaap P."/>
            <person name="Caler L."/>
            <person name="Loftus B."/>
        </authorList>
    </citation>
    <scope>NUCLEOTIDE SEQUENCE [LARGE SCALE GENOMIC DNA]</scope>
    <source>
        <strain evidence="6 7">Neff</strain>
    </source>
</reference>
<dbReference type="PROSITE" id="PS00191">
    <property type="entry name" value="CYTOCHROME_B5_1"/>
    <property type="match status" value="1"/>
</dbReference>